<reference evidence="1 2" key="1">
    <citation type="submission" date="2015-07" db="EMBL/GenBank/DDBJ databases">
        <title>Isolation and Genomic Characterization of a Novel Halophilic Metal-Reducing Deltaproteobacterium from the Deep Subsurface.</title>
        <authorList>
            <person name="Badalamenti J.P."/>
            <person name="Summers Z.M."/>
            <person name="Gralnick J.A."/>
            <person name="Bond D.R."/>
        </authorList>
    </citation>
    <scope>NUCLEOTIDE SEQUENCE [LARGE SCALE GENOMIC DNA]</scope>
    <source>
        <strain evidence="1 2">WTL</strain>
    </source>
</reference>
<accession>A0A0M4D3C4</accession>
<dbReference type="AlphaFoldDB" id="A0A0M4D3C4"/>
<dbReference type="OrthoDB" id="5405773at2"/>
<protein>
    <submittedName>
        <fullName evidence="1">Uncharacterized protein</fullName>
    </submittedName>
</protein>
<dbReference type="KEGG" id="des:DSOUD_0071"/>
<dbReference type="RefSeq" id="WP_053549130.1">
    <property type="nucleotide sequence ID" value="NZ_CP010802.1"/>
</dbReference>
<sequence>MGTEKKPHFSLNVNAELYEDQFADLAIRLPDERVYRNVGTAGSPFQLEVVNFLEKGERPAHWQEMPPHELLYGKGWRCIATLGYRDGDPARPAVTFEVDVESLGEKARAYLADALPGAG</sequence>
<organism evidence="1 2">
    <name type="scientific">Desulfuromonas soudanensis</name>
    <dbReference type="NCBI Taxonomy" id="1603606"/>
    <lineage>
        <taxon>Bacteria</taxon>
        <taxon>Pseudomonadati</taxon>
        <taxon>Thermodesulfobacteriota</taxon>
        <taxon>Desulfuromonadia</taxon>
        <taxon>Desulfuromonadales</taxon>
        <taxon>Desulfuromonadaceae</taxon>
        <taxon>Desulfuromonas</taxon>
    </lineage>
</organism>
<dbReference type="EMBL" id="CP010802">
    <property type="protein sequence ID" value="ALC14872.1"/>
    <property type="molecule type" value="Genomic_DNA"/>
</dbReference>
<dbReference type="STRING" id="1603606.DSOUD_0071"/>
<keyword evidence="2" id="KW-1185">Reference proteome</keyword>
<proteinExistence type="predicted"/>
<evidence type="ECO:0000313" key="1">
    <source>
        <dbReference type="EMBL" id="ALC14872.1"/>
    </source>
</evidence>
<dbReference type="PATRIC" id="fig|1603606.3.peg.80"/>
<name>A0A0M4D3C4_9BACT</name>
<gene>
    <name evidence="1" type="ORF">DSOUD_0071</name>
</gene>
<dbReference type="Proteomes" id="UP000057158">
    <property type="component" value="Chromosome"/>
</dbReference>
<evidence type="ECO:0000313" key="2">
    <source>
        <dbReference type="Proteomes" id="UP000057158"/>
    </source>
</evidence>